<protein>
    <submittedName>
        <fullName evidence="3">Heavy metal-associated isoprenylated plant protein 3-like</fullName>
    </submittedName>
</protein>
<dbReference type="InterPro" id="IPR006121">
    <property type="entry name" value="HMA_dom"/>
</dbReference>
<proteinExistence type="predicted"/>
<accession>A0A1S3ZSY5</accession>
<dbReference type="OMA" id="QYEYPEL"/>
<dbReference type="CDD" id="cd00371">
    <property type="entry name" value="HMA"/>
    <property type="match status" value="2"/>
</dbReference>
<sequence>MGKNKNKQNEGEMKNEEQQKREGEQNEGKMHQKKEGGNLTVVLKVDFHCDGCTLKIIKAVRSFEGVEKVTCDGEANKVTVIGKVDPLKLKEKVERKTNKAVQIVSPLPKDCKKQKVPGENGEDKKQKHKEKEPPVTTAVVKIHLHCEGCIQKIQKVITKNKGYKEMKMDMEKDLVTVTGTMDMKELVEELKKQLKKDVVIVPPKKEGGEKKDGGGGNGKGKDGQGGDNNKGGQMDNNGLMQVHYGYPYMDMYSAIQASEIFSDENANACSIM</sequence>
<comment type="subcellular location">
    <subcellularLocation>
        <location evidence="1">Membrane</location>
        <topology evidence="1">Peripheral membrane protein</topology>
    </subcellularLocation>
</comment>
<evidence type="ECO:0000256" key="1">
    <source>
        <dbReference type="ARBA" id="ARBA00004170"/>
    </source>
</evidence>
<dbReference type="PANTHER" id="PTHR46413">
    <property type="entry name" value="HEAVY METAL-ASSOCIATED ISOPRENYLATED PLANT PROTEIN 6"/>
    <property type="match status" value="1"/>
</dbReference>
<evidence type="ECO:0000313" key="2">
    <source>
        <dbReference type="Proteomes" id="UP000790787"/>
    </source>
</evidence>
<dbReference type="SUPFAM" id="SSF55008">
    <property type="entry name" value="HMA, heavy metal-associated domain"/>
    <property type="match status" value="2"/>
</dbReference>
<keyword evidence="2" id="KW-1185">Reference proteome</keyword>
<dbReference type="GeneID" id="107790072"/>
<dbReference type="InterPro" id="IPR044594">
    <property type="entry name" value="HIPP01/3/5/6"/>
</dbReference>
<dbReference type="PANTHER" id="PTHR46413:SF12">
    <property type="entry name" value="HEAVY METAL-ASSOCIATED ISOPRENYLATED PLANT PROTEIN 3-LIKE"/>
    <property type="match status" value="1"/>
</dbReference>
<evidence type="ECO:0000313" key="3">
    <source>
        <dbReference type="RefSeq" id="XP_016467454.1"/>
    </source>
</evidence>
<gene>
    <name evidence="3" type="primary">LOC107790072</name>
</gene>
<dbReference type="STRING" id="4097.A0A1S3ZSY5"/>
<dbReference type="PaxDb" id="4097-A0A1S3ZSY5"/>
<dbReference type="AlphaFoldDB" id="A0A1S3ZSY5"/>
<reference evidence="3" key="2">
    <citation type="submission" date="2025-08" db="UniProtKB">
        <authorList>
            <consortium name="RefSeq"/>
        </authorList>
    </citation>
    <scope>IDENTIFICATION</scope>
</reference>
<dbReference type="GO" id="GO:0046872">
    <property type="term" value="F:metal ion binding"/>
    <property type="evidence" value="ECO:0007669"/>
    <property type="project" value="InterPro"/>
</dbReference>
<dbReference type="PROSITE" id="PS50846">
    <property type="entry name" value="HMA_2"/>
    <property type="match status" value="2"/>
</dbReference>
<dbReference type="KEGG" id="nta:107790072"/>
<dbReference type="RefSeq" id="XP_016467454.1">
    <property type="nucleotide sequence ID" value="XM_016611968.1"/>
</dbReference>
<organism evidence="2 3">
    <name type="scientific">Nicotiana tabacum</name>
    <name type="common">Common tobacco</name>
    <dbReference type="NCBI Taxonomy" id="4097"/>
    <lineage>
        <taxon>Eukaryota</taxon>
        <taxon>Viridiplantae</taxon>
        <taxon>Streptophyta</taxon>
        <taxon>Embryophyta</taxon>
        <taxon>Tracheophyta</taxon>
        <taxon>Spermatophyta</taxon>
        <taxon>Magnoliopsida</taxon>
        <taxon>eudicotyledons</taxon>
        <taxon>Gunneridae</taxon>
        <taxon>Pentapetalae</taxon>
        <taxon>asterids</taxon>
        <taxon>lamiids</taxon>
        <taxon>Solanales</taxon>
        <taxon>Solanaceae</taxon>
        <taxon>Nicotianoideae</taxon>
        <taxon>Nicotianeae</taxon>
        <taxon>Nicotiana</taxon>
    </lineage>
</organism>
<reference evidence="2" key="1">
    <citation type="journal article" date="2014" name="Nat. Commun.">
        <title>The tobacco genome sequence and its comparison with those of tomato and potato.</title>
        <authorList>
            <person name="Sierro N."/>
            <person name="Battey J.N."/>
            <person name="Ouadi S."/>
            <person name="Bakaher N."/>
            <person name="Bovet L."/>
            <person name="Willig A."/>
            <person name="Goepfert S."/>
            <person name="Peitsch M.C."/>
            <person name="Ivanov N.V."/>
        </authorList>
    </citation>
    <scope>NUCLEOTIDE SEQUENCE [LARGE SCALE GENOMIC DNA]</scope>
</reference>
<dbReference type="GO" id="GO:0016020">
    <property type="term" value="C:membrane"/>
    <property type="evidence" value="ECO:0007669"/>
    <property type="project" value="UniProtKB-SubCell"/>
</dbReference>
<dbReference type="GO" id="GO:0009626">
    <property type="term" value="P:plant-type hypersensitive response"/>
    <property type="evidence" value="ECO:0007669"/>
    <property type="project" value="UniProtKB-KW"/>
</dbReference>
<dbReference type="Pfam" id="PF00403">
    <property type="entry name" value="HMA"/>
    <property type="match status" value="2"/>
</dbReference>
<dbReference type="Gene3D" id="3.30.70.100">
    <property type="match status" value="2"/>
</dbReference>
<name>A0A1S3ZSY5_TOBAC</name>
<dbReference type="OrthoDB" id="773760at2759"/>
<dbReference type="InterPro" id="IPR036163">
    <property type="entry name" value="HMA_dom_sf"/>
</dbReference>
<dbReference type="Proteomes" id="UP000790787">
    <property type="component" value="Chromosome 22"/>
</dbReference>